<reference evidence="2 3" key="1">
    <citation type="submission" date="2018-06" db="EMBL/GenBank/DDBJ databases">
        <title>Complete Genomes of Monosporascus.</title>
        <authorList>
            <person name="Robinson A.J."/>
            <person name="Natvig D.O."/>
        </authorList>
    </citation>
    <scope>NUCLEOTIDE SEQUENCE [LARGE SCALE GENOMIC DNA]</scope>
    <source>
        <strain evidence="2 3">CBS 110550</strain>
    </source>
</reference>
<dbReference type="EMBL" id="QJNU01000378">
    <property type="protein sequence ID" value="RYP00786.1"/>
    <property type="molecule type" value="Genomic_DNA"/>
</dbReference>
<name>A0A4Q4T785_9PEZI</name>
<organism evidence="2 3">
    <name type="scientific">Monosporascus ibericus</name>
    <dbReference type="NCBI Taxonomy" id="155417"/>
    <lineage>
        <taxon>Eukaryota</taxon>
        <taxon>Fungi</taxon>
        <taxon>Dikarya</taxon>
        <taxon>Ascomycota</taxon>
        <taxon>Pezizomycotina</taxon>
        <taxon>Sordariomycetes</taxon>
        <taxon>Xylariomycetidae</taxon>
        <taxon>Xylariales</taxon>
        <taxon>Xylariales incertae sedis</taxon>
        <taxon>Monosporascus</taxon>
    </lineage>
</organism>
<proteinExistence type="predicted"/>
<dbReference type="Proteomes" id="UP000293360">
    <property type="component" value="Unassembled WGS sequence"/>
</dbReference>
<feature type="transmembrane region" description="Helical" evidence="1">
    <location>
        <begin position="33"/>
        <end position="55"/>
    </location>
</feature>
<protein>
    <submittedName>
        <fullName evidence="2">Uncharacterized protein</fullName>
    </submittedName>
</protein>
<evidence type="ECO:0000313" key="2">
    <source>
        <dbReference type="EMBL" id="RYP00786.1"/>
    </source>
</evidence>
<keyword evidence="1" id="KW-1133">Transmembrane helix</keyword>
<feature type="transmembrane region" description="Helical" evidence="1">
    <location>
        <begin position="75"/>
        <end position="96"/>
    </location>
</feature>
<accession>A0A4Q4T785</accession>
<comment type="caution">
    <text evidence="2">The sequence shown here is derived from an EMBL/GenBank/DDBJ whole genome shotgun (WGS) entry which is preliminary data.</text>
</comment>
<keyword evidence="1" id="KW-0472">Membrane</keyword>
<dbReference type="AlphaFoldDB" id="A0A4Q4T785"/>
<evidence type="ECO:0000313" key="3">
    <source>
        <dbReference type="Proteomes" id="UP000293360"/>
    </source>
</evidence>
<gene>
    <name evidence="2" type="ORF">DL764_006420</name>
</gene>
<keyword evidence="3" id="KW-1185">Reference proteome</keyword>
<sequence length="113" mass="11677">MSSLPTQQKCRYIPQVVIKSWQMLTVEQSKLDVGLAVVLKLPLLVVGPVGAAVRLPVLGVAEGEDGGRMVGSPGVGLHGVFLLVPVDVLVVARVAVEAVQLGGFGRSSGLHAS</sequence>
<dbReference type="OrthoDB" id="4774893at2759"/>
<evidence type="ECO:0000256" key="1">
    <source>
        <dbReference type="SAM" id="Phobius"/>
    </source>
</evidence>
<keyword evidence="1" id="KW-0812">Transmembrane</keyword>